<dbReference type="InterPro" id="IPR036760">
    <property type="entry name" value="SspB-like_sf"/>
</dbReference>
<sequence>MADTPSQDLMRYDLMAQEALKGVVRKSLEIAGKEGLPGEHHFYISFRTNASGVQISDRLKEQYPEEITIVLQHQFWDLEVSEKGFSVHLSFNKVPERLVVPFSALLGFFDPSVQFGLQFAQNEEAVAAAPGEETVPADEPPAGEEGEPAKSGEAGGDVVSLDAFRKNK</sequence>
<proteinExistence type="predicted"/>
<dbReference type="SUPFAM" id="SSF101738">
    <property type="entry name" value="SspB-like"/>
    <property type="match status" value="1"/>
</dbReference>
<dbReference type="EMBL" id="BBIO01000005">
    <property type="protein sequence ID" value="GAK44853.1"/>
    <property type="molecule type" value="Genomic_DNA"/>
</dbReference>
<reference evidence="2 3" key="1">
    <citation type="submission" date="2014-07" db="EMBL/GenBank/DDBJ databases">
        <title>Tepidicaulis marinum gen. nov., sp. nov., a novel marine bacterium denitrifying nitrate to nitrous oxide strictly under microaerobic conditions.</title>
        <authorList>
            <person name="Takeuchi M."/>
            <person name="Yamagishi T."/>
            <person name="Kamagata Y."/>
            <person name="Oshima K."/>
            <person name="Hattori M."/>
            <person name="Katayama T."/>
            <person name="Hanada S."/>
            <person name="Tamaki H."/>
            <person name="Marumo K."/>
            <person name="Maeda H."/>
            <person name="Nedachi M."/>
            <person name="Iwasaki W."/>
            <person name="Suwa Y."/>
            <person name="Sakata S."/>
        </authorList>
    </citation>
    <scope>NUCLEOTIDE SEQUENCE [LARGE SCALE GENOMIC DNA]</scope>
    <source>
        <strain evidence="2 3">MA2</strain>
    </source>
</reference>
<accession>A0A081B9Y5</accession>
<feature type="region of interest" description="Disordered" evidence="1">
    <location>
        <begin position="127"/>
        <end position="168"/>
    </location>
</feature>
<dbReference type="RefSeq" id="WP_045444797.1">
    <property type="nucleotide sequence ID" value="NZ_BBIO01000005.1"/>
</dbReference>
<evidence type="ECO:0000313" key="3">
    <source>
        <dbReference type="Proteomes" id="UP000028702"/>
    </source>
</evidence>
<evidence type="ECO:0000256" key="1">
    <source>
        <dbReference type="SAM" id="MobiDB-lite"/>
    </source>
</evidence>
<dbReference type="eggNOG" id="COG3814">
    <property type="taxonomic scope" value="Bacteria"/>
</dbReference>
<dbReference type="Pfam" id="PF04386">
    <property type="entry name" value="SspB"/>
    <property type="match status" value="1"/>
</dbReference>
<dbReference type="InterPro" id="IPR007481">
    <property type="entry name" value="SspB"/>
</dbReference>
<gene>
    <name evidence="2" type="ORF">M2A_1352</name>
</gene>
<keyword evidence="3" id="KW-1185">Reference proteome</keyword>
<evidence type="ECO:0000313" key="2">
    <source>
        <dbReference type="EMBL" id="GAK44853.1"/>
    </source>
</evidence>
<dbReference type="STRING" id="1333998.M2A_1352"/>
<dbReference type="Gene3D" id="2.30.30.220">
    <property type="entry name" value="SspB-like"/>
    <property type="match status" value="1"/>
</dbReference>
<protein>
    <submittedName>
        <fullName evidence="2">Conserved protein</fullName>
    </submittedName>
</protein>
<organism evidence="2 3">
    <name type="scientific">Tepidicaulis marinus</name>
    <dbReference type="NCBI Taxonomy" id="1333998"/>
    <lineage>
        <taxon>Bacteria</taxon>
        <taxon>Pseudomonadati</taxon>
        <taxon>Pseudomonadota</taxon>
        <taxon>Alphaproteobacteria</taxon>
        <taxon>Hyphomicrobiales</taxon>
        <taxon>Parvibaculaceae</taxon>
        <taxon>Tepidicaulis</taxon>
    </lineage>
</organism>
<comment type="caution">
    <text evidence="2">The sequence shown here is derived from an EMBL/GenBank/DDBJ whole genome shotgun (WGS) entry which is preliminary data.</text>
</comment>
<dbReference type="Proteomes" id="UP000028702">
    <property type="component" value="Unassembled WGS sequence"/>
</dbReference>
<name>A0A081B9Y5_9HYPH</name>
<dbReference type="AlphaFoldDB" id="A0A081B9Y5"/>